<dbReference type="Pfam" id="PF03787">
    <property type="entry name" value="RAMPs"/>
    <property type="match status" value="1"/>
</dbReference>
<reference evidence="5 6" key="1">
    <citation type="submission" date="2017-02" db="EMBL/GenBank/DDBJ databases">
        <authorList>
            <person name="Peterson S.W."/>
        </authorList>
    </citation>
    <scope>NUCLEOTIDE SEQUENCE [LARGE SCALE GENOMIC DNA]</scope>
    <source>
        <strain evidence="5 6">DSM 45154</strain>
    </source>
</reference>
<dbReference type="EMBL" id="FUWS01000008">
    <property type="protein sequence ID" value="SKA23183.1"/>
    <property type="molecule type" value="Genomic_DNA"/>
</dbReference>
<evidence type="ECO:0000256" key="2">
    <source>
        <dbReference type="ARBA" id="ARBA00093789"/>
    </source>
</evidence>
<dbReference type="STRING" id="1122192.SAMN02745673_03186"/>
<accession>A0A1T4S4N0</accession>
<evidence type="ECO:0000313" key="5">
    <source>
        <dbReference type="EMBL" id="SKA23183.1"/>
    </source>
</evidence>
<dbReference type="NCBIfam" id="TIGR01898">
    <property type="entry name" value="cas_TM1791_cmr6"/>
    <property type="match status" value="1"/>
</dbReference>
<feature type="region of interest" description="Disordered" evidence="3">
    <location>
        <begin position="153"/>
        <end position="176"/>
    </location>
</feature>
<proteinExistence type="predicted"/>
<organism evidence="5 6">
    <name type="scientific">Marinactinospora thermotolerans DSM 45154</name>
    <dbReference type="NCBI Taxonomy" id="1122192"/>
    <lineage>
        <taxon>Bacteria</taxon>
        <taxon>Bacillati</taxon>
        <taxon>Actinomycetota</taxon>
        <taxon>Actinomycetes</taxon>
        <taxon>Streptosporangiales</taxon>
        <taxon>Nocardiopsidaceae</taxon>
        <taxon>Marinactinospora</taxon>
    </lineage>
</organism>
<evidence type="ECO:0000259" key="4">
    <source>
        <dbReference type="Pfam" id="PF03787"/>
    </source>
</evidence>
<dbReference type="InterPro" id="IPR005537">
    <property type="entry name" value="RAMP_III_fam"/>
</dbReference>
<keyword evidence="6" id="KW-1185">Reference proteome</keyword>
<comment type="subunit">
    <text evidence="2">Part of the Csm effector complex that includes Cas10, Csm2, Csm3, Csm4 and Csm5.</text>
</comment>
<dbReference type="PANTHER" id="PTHR39965">
    <property type="entry name" value="CRISPR SYSTEM CMR SUBUNIT CMR6"/>
    <property type="match status" value="1"/>
</dbReference>
<evidence type="ECO:0000256" key="1">
    <source>
        <dbReference type="ARBA" id="ARBA00023118"/>
    </source>
</evidence>
<sequence length="288" mass="31750">MRDANALIILRRTAFVPEGTGAVELPPEAVQALMRWAQDHGLGQVEMKRAHQGSDFVPQMRKIVHDVARRRERALTQLRSQGKHVARVLLTPEWRIAVGLGEKNNAHEIGLTLHGTYGWPVIPGSGLKGVTAAHVYSRDEITTENRKRIREIFGSPRPQEQSKQNSESADQETDRAARGSVRFLDALATDGQVKVTVDVLTPHVKPYYDSTLTHREGEKPHPPAEHHQPVPVHFLTVSGGTFTADLVGDSEEDIAYAASCLQEAVEEQGVGAKTSAGYGYMTTRRGEM</sequence>
<dbReference type="OrthoDB" id="9813956at2"/>
<dbReference type="AlphaFoldDB" id="A0A1T4S4N0"/>
<feature type="compositionally biased region" description="Polar residues" evidence="3">
    <location>
        <begin position="158"/>
        <end position="168"/>
    </location>
</feature>
<gene>
    <name evidence="5" type="ORF">SAMN02745673_03186</name>
</gene>
<protein>
    <submittedName>
        <fullName evidence="5">CRISPR-associated protein Cmr6</fullName>
    </submittedName>
</protein>
<dbReference type="Proteomes" id="UP000190637">
    <property type="component" value="Unassembled WGS sequence"/>
</dbReference>
<evidence type="ECO:0000256" key="3">
    <source>
        <dbReference type="SAM" id="MobiDB-lite"/>
    </source>
</evidence>
<dbReference type="InterPro" id="IPR010172">
    <property type="entry name" value="CRISPR-assoc_prot_TM1791"/>
</dbReference>
<feature type="domain" description="CRISPR type III-associated protein" evidence="4">
    <location>
        <begin position="89"/>
        <end position="281"/>
    </location>
</feature>
<evidence type="ECO:0000313" key="6">
    <source>
        <dbReference type="Proteomes" id="UP000190637"/>
    </source>
</evidence>
<dbReference type="GO" id="GO:0051607">
    <property type="term" value="P:defense response to virus"/>
    <property type="evidence" value="ECO:0007669"/>
    <property type="project" value="UniProtKB-KW"/>
</dbReference>
<name>A0A1T4S4N0_9ACTN</name>
<dbReference type="PANTHER" id="PTHR39965:SF1">
    <property type="entry name" value="CRISPR SYSTEM CMR SUBUNIT CMR6"/>
    <property type="match status" value="1"/>
</dbReference>
<keyword evidence="1" id="KW-0051">Antiviral defense</keyword>
<dbReference type="RefSeq" id="WP_159457273.1">
    <property type="nucleotide sequence ID" value="NZ_FUWS01000008.1"/>
</dbReference>